<evidence type="ECO:0000313" key="2">
    <source>
        <dbReference type="EMBL" id="EHG99783.1"/>
    </source>
</evidence>
<dbReference type="RefSeq" id="WP_008621055.1">
    <property type="nucleotide sequence ID" value="NZ_JH376605.1"/>
</dbReference>
<comment type="caution">
    <text evidence="2">The sequence shown here is derived from an EMBL/GenBank/DDBJ whole genome shotgun (WGS) entry which is preliminary data.</text>
</comment>
<name>G5SSZ6_9BACT</name>
<dbReference type="Gene3D" id="3.40.50.300">
    <property type="entry name" value="P-loop containing nucleotide triphosphate hydrolases"/>
    <property type="match status" value="2"/>
</dbReference>
<dbReference type="HOGENOM" id="CLU_002964_1_0_10"/>
<dbReference type="GeneID" id="93557895"/>
<dbReference type="SUPFAM" id="SSF52540">
    <property type="entry name" value="P-loop containing nucleoside triphosphate hydrolases"/>
    <property type="match status" value="1"/>
</dbReference>
<dbReference type="Proteomes" id="UP000003598">
    <property type="component" value="Unassembled WGS sequence"/>
</dbReference>
<dbReference type="InterPro" id="IPR008571">
    <property type="entry name" value="HerA-like"/>
</dbReference>
<dbReference type="eggNOG" id="COG0433">
    <property type="taxonomic scope" value="Bacteria"/>
</dbReference>
<reference evidence="2 3" key="1">
    <citation type="submission" date="2011-03" db="EMBL/GenBank/DDBJ databases">
        <authorList>
            <person name="Weinstock G."/>
            <person name="Sodergren E."/>
            <person name="Clifton S."/>
            <person name="Fulton L."/>
            <person name="Fulton B."/>
            <person name="Courtney L."/>
            <person name="Fronick C."/>
            <person name="Harrison M."/>
            <person name="Strong C."/>
            <person name="Farmer C."/>
            <person name="Delahaunty K."/>
            <person name="Markovic C."/>
            <person name="Hall O."/>
            <person name="Minx P."/>
            <person name="Tomlinson C."/>
            <person name="Mitreva M."/>
            <person name="Hou S."/>
            <person name="Chen J."/>
            <person name="Wollam A."/>
            <person name="Pepin K.H."/>
            <person name="Johnson M."/>
            <person name="Bhonagiri V."/>
            <person name="Zhang X."/>
            <person name="Suruliraj S."/>
            <person name="Warren W."/>
            <person name="Chinwalla A."/>
            <person name="Mardis E.R."/>
            <person name="Wilson R.K."/>
        </authorList>
    </citation>
    <scope>NUCLEOTIDE SEQUENCE [LARGE SCALE GENOMIC DNA]</scope>
    <source>
        <strain evidence="2 3">YIT 11840</strain>
    </source>
</reference>
<dbReference type="Pfam" id="PF01935">
    <property type="entry name" value="DUF87"/>
    <property type="match status" value="1"/>
</dbReference>
<dbReference type="PANTHER" id="PTHR42957:SF1">
    <property type="entry name" value="HELICASE MJ1565-RELATED"/>
    <property type="match status" value="1"/>
</dbReference>
<proteinExistence type="predicted"/>
<protein>
    <submittedName>
        <fullName evidence="2">Putative dnd system-associated protein 2</fullName>
    </submittedName>
</protein>
<dbReference type="InterPro" id="IPR002789">
    <property type="entry name" value="HerA_central"/>
</dbReference>
<dbReference type="PANTHER" id="PTHR42957">
    <property type="entry name" value="HELICASE MJ1565-RELATED"/>
    <property type="match status" value="1"/>
</dbReference>
<feature type="domain" description="Helicase HerA central" evidence="1">
    <location>
        <begin position="1350"/>
        <end position="1560"/>
    </location>
</feature>
<dbReference type="STRING" id="762968.HMPREF9441_02496"/>
<keyword evidence="3" id="KW-1185">Reference proteome</keyword>
<sequence>MIIENDNHRKGLLDALKTKSTPIIVKGIFEGAEIEEESYNTYALTIDDNSPKLILGDESTAKEDYLTTLRNSVGQPGPYENYGVLYILSKSVLSSLVTASMNIEGQGGPLCPSQIVERIKADVDEKISKKFEQIYLYKHLESVSELISDGTANLFDFESMMTVLGAESVKGMFGNLEMFEDKTIYNPTFSPRDEVIAQRAEHNKALYSRVHAIMNNDDDDKVKELEKFLDEKLAKKVARQSETWGNIDLQEFLDSEDRRAATDSLQLQDIVLSNASERLSLVWNYTGKPAKSTKNYIVVCDRTDALEQEVVISFNKVIGPVPKPYKVSGNKIKVPVGDTTVSFKVGLNDNHHDFYILRLPCDSSFFCDIKQCFSLNKKGEILVKVPDEATELMFGKGSLKVELPTPPEWVWSEEESLMIPAEIEDDEDTLAFIVYISGRKQKVTLKLNAAKPVPPLGPDAYPPKTVIRGIERDGVPFKKVTDGNIERGVHGFWRGFLEWEQVFLENECVAIELQFNELTQKFDCNPLQLTISPEVSDALKAIFKYFVQKDSVPSLCPIDEELKSLYRNYCSVIVEAIRKIPVGESMSRESHNLTRLGTLYDGDKFYMSPFHPMMVAYALEYQEQSEGGDASFAKKLLTPFYLIPYLTYGGRPMRPYGNSQLQEIRNWLVFENAESKPQERANDITTKMVSSKMVDFVKNFSCLFQDKESPIVISCIGLADDANLIKGIVEFIKSQYEVGVQRIELHEYVEDLNAETFFEKLNRLDSNDTIDRELRTTYPSRERGACLESKGVYTSLDLIHQLFTRVSFYKHDLNACGNEIGYCHIAFYQMATGSEYVNFPTKETRTELAFNGLISIPSTLKKDGNYFIGFGTKDVKTADGYVYPMAEAYNNLYGNERNDGLNAYNTSLAVTKRFAFKQSHLLESIYENANWVTFLNPEVDINFFYQQDLYVVHYTDQYSINAKYDSITVTKHIGLYENILKKSYENYALSQETFSHFNETMKNYFNCLNGSWMLRLVNQTEVKVREKMSLVATSIVMQRFLQRNVDIIWIPVSLDEILRVTGEIGLKMEGIFSKKTLGAKGVMSDDLLMIGLDATTQDAPILYFYPVEVKVSESSSMTGKGTKQVCHTWLQFKEHLFMRNDFETKIYRTFFASQFLTNAEKLFANKLISAKSYEKIEACRYALLNLKWRVQEILPVKEMGVAAVVSYHSSAAHCMRTKLIESVPVCEIYFSESECFGFVADPTKTSLSFLTDDAIMIEEAAMDVVSASDYIAIPEKQETEKSLFENIDEDSEDNQEASNVEKIPATISTQVQGENTVAVEHVNVAQPIRIVVGKAKGGGQEIVFEPNNTKMVTHPNMGIIGTMGTGKTQFARSVIAQFTKEDVHNVGGHPVGLLVFDYKGDYKDKDFLETVGGVSYKFNYPFNPLKLVINDEVEGMNLPAITADRIADSFAKAYGLGLKQQSNIKQVIIETYADAGITRDSSTWEKTVPTMTEVIEKYFEKYDANDKAYALFDKLSDYTIFTPNQTQCVSMFEWLNGVRVIDLTLYPDDTKKVIVSLILDLFYAEMRQLGGSQQTDGFRELRAMILVDEAHQFLKKDFNSFRSIISEGRMFGVGMILSTQNISDFRTSREDYSQFILSWVIHHVNSISKAEISSIFGASDSNSDRYMDFINKAKIFESICKIGQRVNGIRDIPYFELVQQDERFIRSKDINQ</sequence>
<evidence type="ECO:0000313" key="3">
    <source>
        <dbReference type="Proteomes" id="UP000003598"/>
    </source>
</evidence>
<dbReference type="OrthoDB" id="9806951at2"/>
<accession>G5SSZ6</accession>
<dbReference type="CDD" id="cd01127">
    <property type="entry name" value="TrwB_TraG_TraD_VirD4"/>
    <property type="match status" value="1"/>
</dbReference>
<dbReference type="PATRIC" id="fig|762968.3.peg.2228"/>
<gene>
    <name evidence="2" type="ORF">HMPREF9441_02496</name>
</gene>
<dbReference type="InterPro" id="IPR027417">
    <property type="entry name" value="P-loop_NTPase"/>
</dbReference>
<evidence type="ECO:0000259" key="1">
    <source>
        <dbReference type="Pfam" id="PF01935"/>
    </source>
</evidence>
<organism evidence="2 3">
    <name type="scientific">Paraprevotella clara YIT 11840</name>
    <dbReference type="NCBI Taxonomy" id="762968"/>
    <lineage>
        <taxon>Bacteria</taxon>
        <taxon>Pseudomonadati</taxon>
        <taxon>Bacteroidota</taxon>
        <taxon>Bacteroidia</taxon>
        <taxon>Bacteroidales</taxon>
        <taxon>Prevotellaceae</taxon>
        <taxon>Paraprevotella</taxon>
    </lineage>
</organism>
<dbReference type="EMBL" id="AFFY01000033">
    <property type="protein sequence ID" value="EHG99783.1"/>
    <property type="molecule type" value="Genomic_DNA"/>
</dbReference>